<feature type="non-terminal residue" evidence="2">
    <location>
        <position position="1"/>
    </location>
</feature>
<dbReference type="GO" id="GO:0003676">
    <property type="term" value="F:nucleic acid binding"/>
    <property type="evidence" value="ECO:0007669"/>
    <property type="project" value="InterPro"/>
</dbReference>
<dbReference type="Gene3D" id="3.30.420.10">
    <property type="entry name" value="Ribonuclease H-like superfamily/Ribonuclease H"/>
    <property type="match status" value="1"/>
</dbReference>
<evidence type="ECO:0000313" key="2">
    <source>
        <dbReference type="EMBL" id="KAF0696715.1"/>
    </source>
</evidence>
<dbReference type="PANTHER" id="PTHR47331">
    <property type="entry name" value="PHD-TYPE DOMAIN-CONTAINING PROTEIN"/>
    <property type="match status" value="1"/>
</dbReference>
<feature type="domain" description="DUF5641" evidence="1">
    <location>
        <begin position="139"/>
        <end position="191"/>
    </location>
</feature>
<sequence>GLPTDVYTDCGTNFIGANKQLHALINSSNGKVAIANSRAACEWHFNPPGAPHFGGLWEAAVCSTKRLLSRVIGVHLFTYEEFTTVLTRIEAVLNSRPLTPASTDPQDLECLTPGHFLISQPLLAVPPRSTSDEKRNLRDRWKLLDQCHQAFWRRWSAEYLTTLQERPKWTRNVPNIRVNDMVVIIKNNSAPLL</sequence>
<evidence type="ECO:0000313" key="3">
    <source>
        <dbReference type="Proteomes" id="UP000478052"/>
    </source>
</evidence>
<gene>
    <name evidence="2" type="ORF">FWK35_00038487</name>
</gene>
<proteinExistence type="predicted"/>
<dbReference type="EMBL" id="VUJU01015138">
    <property type="protein sequence ID" value="KAF0696715.1"/>
    <property type="molecule type" value="Genomic_DNA"/>
</dbReference>
<dbReference type="PANTHER" id="PTHR47331:SF1">
    <property type="entry name" value="GAG-LIKE PROTEIN"/>
    <property type="match status" value="1"/>
</dbReference>
<organism evidence="2 3">
    <name type="scientific">Aphis craccivora</name>
    <name type="common">Cowpea aphid</name>
    <dbReference type="NCBI Taxonomy" id="307492"/>
    <lineage>
        <taxon>Eukaryota</taxon>
        <taxon>Metazoa</taxon>
        <taxon>Ecdysozoa</taxon>
        <taxon>Arthropoda</taxon>
        <taxon>Hexapoda</taxon>
        <taxon>Insecta</taxon>
        <taxon>Pterygota</taxon>
        <taxon>Neoptera</taxon>
        <taxon>Paraneoptera</taxon>
        <taxon>Hemiptera</taxon>
        <taxon>Sternorrhyncha</taxon>
        <taxon>Aphidomorpha</taxon>
        <taxon>Aphidoidea</taxon>
        <taxon>Aphididae</taxon>
        <taxon>Aphidini</taxon>
        <taxon>Aphis</taxon>
        <taxon>Aphis</taxon>
    </lineage>
</organism>
<keyword evidence="3" id="KW-1185">Reference proteome</keyword>
<name>A0A6G0VL61_APHCR</name>
<dbReference type="Proteomes" id="UP000478052">
    <property type="component" value="Unassembled WGS sequence"/>
</dbReference>
<comment type="caution">
    <text evidence="2">The sequence shown here is derived from an EMBL/GenBank/DDBJ whole genome shotgun (WGS) entry which is preliminary data.</text>
</comment>
<dbReference type="Pfam" id="PF18701">
    <property type="entry name" value="DUF5641"/>
    <property type="match status" value="1"/>
</dbReference>
<protein>
    <submittedName>
        <fullName evidence="2">Integrase catalytic domain-containing protein</fullName>
    </submittedName>
</protein>
<accession>A0A6G0VL61</accession>
<dbReference type="InterPro" id="IPR040676">
    <property type="entry name" value="DUF5641"/>
</dbReference>
<reference evidence="2 3" key="1">
    <citation type="submission" date="2019-08" db="EMBL/GenBank/DDBJ databases">
        <title>Whole genome of Aphis craccivora.</title>
        <authorList>
            <person name="Voronova N.V."/>
            <person name="Shulinski R.S."/>
            <person name="Bandarenka Y.V."/>
            <person name="Zhorov D.G."/>
            <person name="Warner D."/>
        </authorList>
    </citation>
    <scope>NUCLEOTIDE SEQUENCE [LARGE SCALE GENOMIC DNA]</scope>
    <source>
        <strain evidence="2">180601</strain>
        <tissue evidence="2">Whole Body</tissue>
    </source>
</reference>
<evidence type="ECO:0000259" key="1">
    <source>
        <dbReference type="Pfam" id="PF18701"/>
    </source>
</evidence>
<dbReference type="AlphaFoldDB" id="A0A6G0VL61"/>
<dbReference type="OrthoDB" id="6623406at2759"/>
<dbReference type="InterPro" id="IPR036397">
    <property type="entry name" value="RNaseH_sf"/>
</dbReference>